<organism evidence="1 2">
    <name type="scientific">Streptococcus iniae</name>
    <name type="common">Streptococcus shiloi</name>
    <dbReference type="NCBI Taxonomy" id="1346"/>
    <lineage>
        <taxon>Bacteria</taxon>
        <taxon>Bacillati</taxon>
        <taxon>Bacillota</taxon>
        <taxon>Bacilli</taxon>
        <taxon>Lactobacillales</taxon>
        <taxon>Streptococcaceae</taxon>
        <taxon>Streptococcus</taxon>
    </lineage>
</organism>
<feature type="non-terminal residue" evidence="1">
    <location>
        <position position="1"/>
    </location>
</feature>
<reference evidence="1 2" key="1">
    <citation type="submission" date="2018-06" db="EMBL/GenBank/DDBJ databases">
        <title>Mutators as drivers of adaptation in pathogenic bacteria and a risk factor for host jumps and vaccine escape.</title>
        <authorList>
            <person name="Barnes A.C."/>
            <person name="Silayeva O."/>
        </authorList>
    </citation>
    <scope>NUCLEOTIDE SEQUENCE [LARGE SCALE GENOMIC DNA]</scope>
    <source>
        <strain evidence="1 2">QMA0445</strain>
    </source>
</reference>
<comment type="caution">
    <text evidence="1">The sequence shown here is derived from an EMBL/GenBank/DDBJ whole genome shotgun (WGS) entry which is preliminary data.</text>
</comment>
<evidence type="ECO:0000313" key="1">
    <source>
        <dbReference type="EMBL" id="RLU55217.1"/>
    </source>
</evidence>
<dbReference type="Proteomes" id="UP000269148">
    <property type="component" value="Unassembled WGS sequence"/>
</dbReference>
<protein>
    <submittedName>
        <fullName evidence="1">Uncharacterized protein</fullName>
    </submittedName>
</protein>
<dbReference type="STRING" id="1346.BMF34_09015"/>
<dbReference type="AlphaFoldDB" id="A0A3L8GF21"/>
<accession>A0A3L8GF21</accession>
<gene>
    <name evidence="1" type="ORF">DIY07_09115</name>
</gene>
<evidence type="ECO:0000313" key="2">
    <source>
        <dbReference type="Proteomes" id="UP000269148"/>
    </source>
</evidence>
<proteinExistence type="predicted"/>
<sequence length="167" mass="17374">SSISDEHVFFVALHFTTREEKTVLIPGPLGLTAHPEAVAEVVASKILEAKAASPVAALKTTEIKKEQVSESKTDKTANLVAQTTTELVKDALAVSPQILAGQGILAKVADNISKGTDSTNLGYGSGSTLAGDMALSNDESTKRAIRAGVVMLTAVGLTGFKLKKDIK</sequence>
<name>A0A3L8GF21_STRIN</name>
<dbReference type="EMBL" id="QLQD01000077">
    <property type="protein sequence ID" value="RLU55217.1"/>
    <property type="molecule type" value="Genomic_DNA"/>
</dbReference>